<dbReference type="STRING" id="869212.Turpa_0246"/>
<organism evidence="2 3">
    <name type="scientific">Turneriella parva (strain ATCC BAA-1111 / DSM 21527 / NCTC 11395 / H)</name>
    <name type="common">Leptospira parva</name>
    <dbReference type="NCBI Taxonomy" id="869212"/>
    <lineage>
        <taxon>Bacteria</taxon>
        <taxon>Pseudomonadati</taxon>
        <taxon>Spirochaetota</taxon>
        <taxon>Spirochaetia</taxon>
        <taxon>Leptospirales</taxon>
        <taxon>Leptospiraceae</taxon>
        <taxon>Turneriella</taxon>
    </lineage>
</organism>
<keyword evidence="1" id="KW-0732">Signal</keyword>
<reference evidence="2 3" key="1">
    <citation type="submission" date="2012-06" db="EMBL/GenBank/DDBJ databases">
        <title>The complete chromosome of genome of Turneriella parva DSM 21527.</title>
        <authorList>
            <consortium name="US DOE Joint Genome Institute (JGI-PGF)"/>
            <person name="Lucas S."/>
            <person name="Han J."/>
            <person name="Lapidus A."/>
            <person name="Bruce D."/>
            <person name="Goodwin L."/>
            <person name="Pitluck S."/>
            <person name="Peters L."/>
            <person name="Kyrpides N."/>
            <person name="Mavromatis K."/>
            <person name="Ivanova N."/>
            <person name="Mikhailova N."/>
            <person name="Chertkov O."/>
            <person name="Detter J.C."/>
            <person name="Tapia R."/>
            <person name="Han C."/>
            <person name="Land M."/>
            <person name="Hauser L."/>
            <person name="Markowitz V."/>
            <person name="Cheng J.-F."/>
            <person name="Hugenholtz P."/>
            <person name="Woyke T."/>
            <person name="Wu D."/>
            <person name="Gronow S."/>
            <person name="Wellnitz S."/>
            <person name="Brambilla E."/>
            <person name="Klenk H.-P."/>
            <person name="Eisen J.A."/>
        </authorList>
    </citation>
    <scope>NUCLEOTIDE SEQUENCE [LARGE SCALE GENOMIC DNA]</scope>
    <source>
        <strain evidence="3">ATCC BAA-1111 / DSM 21527 / NCTC 11395 / H</strain>
    </source>
</reference>
<dbReference type="AlphaFoldDB" id="I4B0U9"/>
<gene>
    <name evidence="2" type="ordered locus">Turpa_0246</name>
</gene>
<dbReference type="Proteomes" id="UP000006048">
    <property type="component" value="Chromosome"/>
</dbReference>
<feature type="chain" id="PRO_5003686296" description="Fimbrial protein" evidence="1">
    <location>
        <begin position="23"/>
        <end position="211"/>
    </location>
</feature>
<protein>
    <recommendedName>
        <fullName evidence="4">Fimbrial protein</fullName>
    </recommendedName>
</protein>
<sequence>MKILHYFVTLIYACVFCGSLFAQDSDPSTPPALLNATSIKYKVYKIALSTSAECTNPVTLIESAAGVQSDLLSTPTLAKGKIASGTYHCIMVELSKIVNTASTGACTTAQNNLICADGQDSKLINGTAVSCSGGTGNDQRVVLYYNTLSASTSGTRVLLPPTSAVDTTSGVTLGTPVVFPTNKRAAVRINKQVIQDGTCTISNPTFSISIQ</sequence>
<name>I4B0U9_TURPD</name>
<dbReference type="EMBL" id="CP002959">
    <property type="protein sequence ID" value="AFM10906.1"/>
    <property type="molecule type" value="Genomic_DNA"/>
</dbReference>
<keyword evidence="3" id="KW-1185">Reference proteome</keyword>
<evidence type="ECO:0000256" key="1">
    <source>
        <dbReference type="SAM" id="SignalP"/>
    </source>
</evidence>
<proteinExistence type="predicted"/>
<accession>I4B0U9</accession>
<dbReference type="HOGENOM" id="CLU_1304427_0_0_12"/>
<evidence type="ECO:0008006" key="4">
    <source>
        <dbReference type="Google" id="ProtNLM"/>
    </source>
</evidence>
<evidence type="ECO:0000313" key="2">
    <source>
        <dbReference type="EMBL" id="AFM10906.1"/>
    </source>
</evidence>
<dbReference type="KEGG" id="tpx:Turpa_0246"/>
<evidence type="ECO:0000313" key="3">
    <source>
        <dbReference type="Proteomes" id="UP000006048"/>
    </source>
</evidence>
<feature type="signal peptide" evidence="1">
    <location>
        <begin position="1"/>
        <end position="22"/>
    </location>
</feature>